<name>A0A271IYH4_9BACT</name>
<keyword evidence="4" id="KW-1185">Reference proteome</keyword>
<feature type="transmembrane region" description="Helical" evidence="1">
    <location>
        <begin position="375"/>
        <end position="394"/>
    </location>
</feature>
<dbReference type="PANTHER" id="PTHR31061:SF24">
    <property type="entry name" value="LD22376P"/>
    <property type="match status" value="1"/>
</dbReference>
<dbReference type="RefSeq" id="WP_095509825.1">
    <property type="nucleotide sequence ID" value="NZ_MQWD01000001.1"/>
</dbReference>
<dbReference type="Pfam" id="PF07786">
    <property type="entry name" value="HGSNAT_cat"/>
    <property type="match status" value="1"/>
</dbReference>
<feature type="transmembrane region" description="Helical" evidence="1">
    <location>
        <begin position="111"/>
        <end position="131"/>
    </location>
</feature>
<keyword evidence="1" id="KW-0812">Transmembrane</keyword>
<dbReference type="AlphaFoldDB" id="A0A271IYH4"/>
<feature type="transmembrane region" description="Helical" evidence="1">
    <location>
        <begin position="143"/>
        <end position="163"/>
    </location>
</feature>
<dbReference type="EMBL" id="MQWD01000001">
    <property type="protein sequence ID" value="PAP76180.1"/>
    <property type="molecule type" value="Genomic_DNA"/>
</dbReference>
<feature type="domain" description="Heparan-alpha-glucosaminide N-acetyltransferase catalytic" evidence="2">
    <location>
        <begin position="29"/>
        <end position="260"/>
    </location>
</feature>
<comment type="caution">
    <text evidence="3">The sequence shown here is derived from an EMBL/GenBank/DDBJ whole genome shotgun (WGS) entry which is preliminary data.</text>
</comment>
<feature type="transmembrane region" description="Helical" evidence="1">
    <location>
        <begin position="73"/>
        <end position="90"/>
    </location>
</feature>
<proteinExistence type="predicted"/>
<protein>
    <recommendedName>
        <fullName evidence="2">Heparan-alpha-glucosaminide N-acetyltransferase catalytic domain-containing protein</fullName>
    </recommendedName>
</protein>
<feature type="transmembrane region" description="Helical" evidence="1">
    <location>
        <begin position="263"/>
        <end position="282"/>
    </location>
</feature>
<organism evidence="3 4">
    <name type="scientific">Rubrivirga marina</name>
    <dbReference type="NCBI Taxonomy" id="1196024"/>
    <lineage>
        <taxon>Bacteria</taxon>
        <taxon>Pseudomonadati</taxon>
        <taxon>Rhodothermota</taxon>
        <taxon>Rhodothermia</taxon>
        <taxon>Rhodothermales</taxon>
        <taxon>Rubricoccaceae</taxon>
        <taxon>Rubrivirga</taxon>
    </lineage>
</organism>
<feature type="transmembrane region" description="Helical" evidence="1">
    <location>
        <begin position="170"/>
        <end position="189"/>
    </location>
</feature>
<evidence type="ECO:0000313" key="3">
    <source>
        <dbReference type="EMBL" id="PAP76180.1"/>
    </source>
</evidence>
<evidence type="ECO:0000259" key="2">
    <source>
        <dbReference type="Pfam" id="PF07786"/>
    </source>
</evidence>
<dbReference type="OrthoDB" id="9788724at2"/>
<feature type="transmembrane region" description="Helical" evidence="1">
    <location>
        <begin position="35"/>
        <end position="53"/>
    </location>
</feature>
<dbReference type="InterPro" id="IPR012429">
    <property type="entry name" value="HGSNAT_cat"/>
</dbReference>
<gene>
    <name evidence="3" type="ORF">BSZ37_06840</name>
</gene>
<sequence length="402" mass="43381">MAVVAAPARPADPARLGAEAEALGPPRGRLVSLDVFRGLAIMGMILVNNPGTWSAIFPPLRHAEWHGWTPTDLVFPFFLFIVGVAIPLAFSKRLARGDDRGALVRKTIKRAAVLFAIGVGLGLFSRVWRAFEGVPLDLSDFRILGVLQRIALCYLAASLLFLYTSARTQLWIGAAILLGYWAALELVPVPGAGAGRLDVAAETLPAYVDRLVLGSQHLWAGADKLWDPEGLLSTLPAIVTTLLGIAAGRMVRQRDVAPVETAARMMALGLALTAVGSAWGWVFPVNKSLWTSSYVLLTGGLAFSVLGACYWAADVRGWRGWTRPFVVYGVNALLVFVGSSLLAQTLARISVGESSLQAWLFQTVFAPPGPPEVASLLYALVWIGGWFLVLRALYRRGIVWKV</sequence>
<feature type="transmembrane region" description="Helical" evidence="1">
    <location>
        <begin position="294"/>
        <end position="313"/>
    </location>
</feature>
<dbReference type="PANTHER" id="PTHR31061">
    <property type="entry name" value="LD22376P"/>
    <property type="match status" value="1"/>
</dbReference>
<accession>A0A271IYH4</accession>
<feature type="transmembrane region" description="Helical" evidence="1">
    <location>
        <begin position="231"/>
        <end position="251"/>
    </location>
</feature>
<reference evidence="3 4" key="1">
    <citation type="submission" date="2016-11" db="EMBL/GenBank/DDBJ databases">
        <title>Study of marine rhodopsin-containing bacteria.</title>
        <authorList>
            <person name="Yoshizawa S."/>
            <person name="Kumagai Y."/>
            <person name="Kogure K."/>
        </authorList>
    </citation>
    <scope>NUCLEOTIDE SEQUENCE [LARGE SCALE GENOMIC DNA]</scope>
    <source>
        <strain evidence="3 4">SAORIC-28</strain>
    </source>
</reference>
<keyword evidence="1" id="KW-0472">Membrane</keyword>
<evidence type="ECO:0000313" key="4">
    <source>
        <dbReference type="Proteomes" id="UP000216339"/>
    </source>
</evidence>
<evidence type="ECO:0000256" key="1">
    <source>
        <dbReference type="SAM" id="Phobius"/>
    </source>
</evidence>
<dbReference type="Proteomes" id="UP000216339">
    <property type="component" value="Unassembled WGS sequence"/>
</dbReference>
<keyword evidence="1" id="KW-1133">Transmembrane helix</keyword>
<feature type="transmembrane region" description="Helical" evidence="1">
    <location>
        <begin position="325"/>
        <end position="347"/>
    </location>
</feature>